<feature type="region of interest" description="Disordered" evidence="1">
    <location>
        <begin position="18"/>
        <end position="74"/>
    </location>
</feature>
<gene>
    <name evidence="2" type="ORF">LACBIDRAFT_300213</name>
</gene>
<name>B0E3U3_LACBS</name>
<dbReference type="InParanoid" id="B0E3U3"/>
<accession>B0E3U3</accession>
<dbReference type="GeneID" id="6086513"/>
<dbReference type="OrthoDB" id="10563659at2759"/>
<dbReference type="KEGG" id="lbc:LACBIDRAFT_300213"/>
<evidence type="ECO:0000313" key="2">
    <source>
        <dbReference type="EMBL" id="EDQ98486.1"/>
    </source>
</evidence>
<reference evidence="2 3" key="1">
    <citation type="journal article" date="2008" name="Nature">
        <title>The genome of Laccaria bicolor provides insights into mycorrhizal symbiosis.</title>
        <authorList>
            <person name="Martin F."/>
            <person name="Aerts A."/>
            <person name="Ahren D."/>
            <person name="Brun A."/>
            <person name="Danchin E.G.J."/>
            <person name="Duchaussoy F."/>
            <person name="Gibon J."/>
            <person name="Kohler A."/>
            <person name="Lindquist E."/>
            <person name="Pereda V."/>
            <person name="Salamov A."/>
            <person name="Shapiro H.J."/>
            <person name="Wuyts J."/>
            <person name="Blaudez D."/>
            <person name="Buee M."/>
            <person name="Brokstein P."/>
            <person name="Canbaeck B."/>
            <person name="Cohen D."/>
            <person name="Courty P.E."/>
            <person name="Coutinho P.M."/>
            <person name="Delaruelle C."/>
            <person name="Detter J.C."/>
            <person name="Deveau A."/>
            <person name="DiFazio S."/>
            <person name="Duplessis S."/>
            <person name="Fraissinet-Tachet L."/>
            <person name="Lucic E."/>
            <person name="Frey-Klett P."/>
            <person name="Fourrey C."/>
            <person name="Feussner I."/>
            <person name="Gay G."/>
            <person name="Grimwood J."/>
            <person name="Hoegger P.J."/>
            <person name="Jain P."/>
            <person name="Kilaru S."/>
            <person name="Labbe J."/>
            <person name="Lin Y.C."/>
            <person name="Legue V."/>
            <person name="Le Tacon F."/>
            <person name="Marmeisse R."/>
            <person name="Melayah D."/>
            <person name="Montanini B."/>
            <person name="Muratet M."/>
            <person name="Nehls U."/>
            <person name="Niculita-Hirzel H."/>
            <person name="Oudot-Le Secq M.P."/>
            <person name="Peter M."/>
            <person name="Quesneville H."/>
            <person name="Rajashekar B."/>
            <person name="Reich M."/>
            <person name="Rouhier N."/>
            <person name="Schmutz J."/>
            <person name="Yin T."/>
            <person name="Chalot M."/>
            <person name="Henrissat B."/>
            <person name="Kuees U."/>
            <person name="Lucas S."/>
            <person name="Van de Peer Y."/>
            <person name="Podila G.K."/>
            <person name="Polle A."/>
            <person name="Pukkila P.J."/>
            <person name="Richardson P.M."/>
            <person name="Rouze P."/>
            <person name="Sanders I.R."/>
            <person name="Stajich J.E."/>
            <person name="Tunlid A."/>
            <person name="Tuskan G."/>
            <person name="Grigoriev I.V."/>
        </authorList>
    </citation>
    <scope>NUCLEOTIDE SEQUENCE [LARGE SCALE GENOMIC DNA]</scope>
    <source>
        <strain evidence="3">S238N-H82 / ATCC MYA-4686</strain>
    </source>
</reference>
<protein>
    <submittedName>
        <fullName evidence="2">Predicted protein</fullName>
    </submittedName>
</protein>
<evidence type="ECO:0000313" key="3">
    <source>
        <dbReference type="Proteomes" id="UP000001194"/>
    </source>
</evidence>
<keyword evidence="3" id="KW-1185">Reference proteome</keyword>
<dbReference type="AlphaFoldDB" id="B0E3U3"/>
<dbReference type="RefSeq" id="XP_001890859.1">
    <property type="nucleotide sequence ID" value="XM_001890824.1"/>
</dbReference>
<dbReference type="Proteomes" id="UP000001194">
    <property type="component" value="Unassembled WGS sequence"/>
</dbReference>
<feature type="compositionally biased region" description="Acidic residues" evidence="1">
    <location>
        <begin position="132"/>
        <end position="146"/>
    </location>
</feature>
<feature type="compositionally biased region" description="Low complexity" evidence="1">
    <location>
        <begin position="45"/>
        <end position="54"/>
    </location>
</feature>
<evidence type="ECO:0000256" key="1">
    <source>
        <dbReference type="SAM" id="MobiDB-lite"/>
    </source>
</evidence>
<organism evidence="3">
    <name type="scientific">Laccaria bicolor (strain S238N-H82 / ATCC MYA-4686)</name>
    <name type="common">Bicoloured deceiver</name>
    <name type="synonym">Laccaria laccata var. bicolor</name>
    <dbReference type="NCBI Taxonomy" id="486041"/>
    <lineage>
        <taxon>Eukaryota</taxon>
        <taxon>Fungi</taxon>
        <taxon>Dikarya</taxon>
        <taxon>Basidiomycota</taxon>
        <taxon>Agaricomycotina</taxon>
        <taxon>Agaricomycetes</taxon>
        <taxon>Agaricomycetidae</taxon>
        <taxon>Agaricales</taxon>
        <taxon>Agaricineae</taxon>
        <taxon>Hydnangiaceae</taxon>
        <taxon>Laccaria</taxon>
    </lineage>
</organism>
<sequence>MLPTIFLSFYEYHNLSTGTKLPTKGKPTPKTKKTNPIEADDSDDSSISSLSDGSQGRLGKSDSDDEDDNDFDVAWMTDREFRQMFNRELPQAADAASLFDNDDDIEIATSRRGSSSEASRPPTSDSKGLFDDPNDSGEEEVDEDDTSPVVATLMYQLP</sequence>
<dbReference type="EMBL" id="DS547268">
    <property type="protein sequence ID" value="EDQ98486.1"/>
    <property type="molecule type" value="Genomic_DNA"/>
</dbReference>
<feature type="region of interest" description="Disordered" evidence="1">
    <location>
        <begin position="95"/>
        <end position="158"/>
    </location>
</feature>
<dbReference type="HOGENOM" id="CLU_1669679_0_0_1"/>
<feature type="compositionally biased region" description="Polar residues" evidence="1">
    <location>
        <begin position="111"/>
        <end position="126"/>
    </location>
</feature>
<proteinExistence type="predicted"/>